<dbReference type="AlphaFoldDB" id="A0A0E3PYK4"/>
<feature type="domain" description="NurA" evidence="1">
    <location>
        <begin position="72"/>
        <end position="417"/>
    </location>
</feature>
<protein>
    <recommendedName>
        <fullName evidence="1">NurA domain-containing protein</fullName>
    </recommendedName>
</protein>
<dbReference type="PATRIC" id="fig|1434117.4.peg.3496"/>
<dbReference type="SMART" id="SM00933">
    <property type="entry name" value="NurA"/>
    <property type="match status" value="1"/>
</dbReference>
<evidence type="ECO:0000313" key="2">
    <source>
        <dbReference type="EMBL" id="AKB41739.1"/>
    </source>
</evidence>
<organism evidence="2 3">
    <name type="scientific">Methanosarcina mazei WWM610</name>
    <dbReference type="NCBI Taxonomy" id="1434117"/>
    <lineage>
        <taxon>Archaea</taxon>
        <taxon>Methanobacteriati</taxon>
        <taxon>Methanobacteriota</taxon>
        <taxon>Stenosarchaea group</taxon>
        <taxon>Methanomicrobia</taxon>
        <taxon>Methanosarcinales</taxon>
        <taxon>Methanosarcinaceae</taxon>
        <taxon>Methanosarcina</taxon>
    </lineage>
</organism>
<accession>A0A0E3PYK4</accession>
<sequence length="449" mass="51831">MTLEPVHMHKISELAERIDRSFEFDDPKTAADIYRLLEELKVDGKVILKAVDRLFRGMVRTELMAQGEDPYPVTYACDSGSTNPKTYDSGLFVDFCHCGLAATPTDLDVQRCRTIVCAAYSSSRRIAMRATPGWETFDEGLGRAKLVTIAPDELKRKAPDMVHSFAMYLAESEHLLFMKDRLEPESFFIMDGPIYPKQLMYWMVLDDAEVRIRQNPDARKILQNYIDVMDHFLEMKIPVIGFVKNPTDMQIMDSVRKKREAFDLPWMLDAQFFKNVLSLEKAGGTSGNGHEGRYSNNNGNNGNNCRHYGSRSAYLTYTNWFLQPNRYYEKMLKGTSPLAAGDMIQQKLRHRFSPEDYALCFFMLYVPSKDVVFKVEAPYGLIKDDFLRMQITKKVLFDVSLHGFPLTLTKADHLAKIRKVERQEIDKFFESMSPDTTYNDTRWGKFNDI</sequence>
<dbReference type="Proteomes" id="UP000033058">
    <property type="component" value="Chromosome"/>
</dbReference>
<dbReference type="GeneID" id="24852526"/>
<dbReference type="EMBL" id="CP009509">
    <property type="protein sequence ID" value="AKB41739.1"/>
    <property type="molecule type" value="Genomic_DNA"/>
</dbReference>
<dbReference type="InterPro" id="IPR018977">
    <property type="entry name" value="NurA_domain"/>
</dbReference>
<reference evidence="2 3" key="1">
    <citation type="submission" date="2014-07" db="EMBL/GenBank/DDBJ databases">
        <title>Methanogenic archaea and the global carbon cycle.</title>
        <authorList>
            <person name="Henriksen J.R."/>
            <person name="Luke J."/>
            <person name="Reinhart S."/>
            <person name="Benedict M.N."/>
            <person name="Youngblut N.D."/>
            <person name="Metcalf M.E."/>
            <person name="Whitaker R.J."/>
            <person name="Metcalf W.W."/>
        </authorList>
    </citation>
    <scope>NUCLEOTIDE SEQUENCE [LARGE SCALE GENOMIC DNA]</scope>
    <source>
        <strain evidence="2 3">WWM610</strain>
    </source>
</reference>
<name>A0A0E3PYK4_METMZ</name>
<evidence type="ECO:0000259" key="1">
    <source>
        <dbReference type="SMART" id="SM00933"/>
    </source>
</evidence>
<dbReference type="Pfam" id="PF09376">
    <property type="entry name" value="NurA"/>
    <property type="match status" value="1"/>
</dbReference>
<evidence type="ECO:0000313" key="3">
    <source>
        <dbReference type="Proteomes" id="UP000033058"/>
    </source>
</evidence>
<dbReference type="RefSeq" id="WP_048040778.1">
    <property type="nucleotide sequence ID" value="NZ_CP009509.1"/>
</dbReference>
<gene>
    <name evidence="2" type="ORF">MSMAW_2748</name>
</gene>
<proteinExistence type="predicted"/>
<dbReference type="HOGENOM" id="CLU_054695_0_0_2"/>